<proteinExistence type="predicted"/>
<evidence type="ECO:0000256" key="1">
    <source>
        <dbReference type="SAM" id="Phobius"/>
    </source>
</evidence>
<keyword evidence="1" id="KW-1133">Transmembrane helix</keyword>
<dbReference type="EMBL" id="MN740156">
    <property type="protein sequence ID" value="QHT90628.1"/>
    <property type="molecule type" value="Genomic_DNA"/>
</dbReference>
<accession>A0A6C0IC59</accession>
<reference evidence="2" key="1">
    <citation type="journal article" date="2020" name="Nature">
        <title>Giant virus diversity and host interactions through global metagenomics.</title>
        <authorList>
            <person name="Schulz F."/>
            <person name="Roux S."/>
            <person name="Paez-Espino D."/>
            <person name="Jungbluth S."/>
            <person name="Walsh D.A."/>
            <person name="Denef V.J."/>
            <person name="McMahon K.D."/>
            <person name="Konstantinidis K.T."/>
            <person name="Eloe-Fadrosh E.A."/>
            <person name="Kyrpides N.C."/>
            <person name="Woyke T."/>
        </authorList>
    </citation>
    <scope>NUCLEOTIDE SEQUENCE</scope>
    <source>
        <strain evidence="2">GVMAG-M-3300023184-71</strain>
    </source>
</reference>
<dbReference type="AlphaFoldDB" id="A0A6C0IC59"/>
<organism evidence="2">
    <name type="scientific">viral metagenome</name>
    <dbReference type="NCBI Taxonomy" id="1070528"/>
    <lineage>
        <taxon>unclassified sequences</taxon>
        <taxon>metagenomes</taxon>
        <taxon>organismal metagenomes</taxon>
    </lineage>
</organism>
<feature type="transmembrane region" description="Helical" evidence="1">
    <location>
        <begin position="83"/>
        <end position="103"/>
    </location>
</feature>
<protein>
    <submittedName>
        <fullName evidence="2">Uncharacterized protein</fullName>
    </submittedName>
</protein>
<keyword evidence="1" id="KW-0812">Transmembrane</keyword>
<name>A0A6C0IC59_9ZZZZ</name>
<feature type="transmembrane region" description="Helical" evidence="1">
    <location>
        <begin position="48"/>
        <end position="71"/>
    </location>
</feature>
<evidence type="ECO:0000313" key="2">
    <source>
        <dbReference type="EMBL" id="QHT90628.1"/>
    </source>
</evidence>
<sequence>MVDTLEQLPTDRIPPTQEEKEMLSWLYLDPRENVRQTATKVGGEFRTVLWIAVVFFLLSIPPADGILHSFFPMTQRHPFLTTGAKTFIFLLIAWVLLNASYLWKNT</sequence>
<keyword evidence="1" id="KW-0472">Membrane</keyword>